<dbReference type="EMBL" id="FYEW01000001">
    <property type="protein sequence ID" value="SNC62267.1"/>
    <property type="molecule type" value="Genomic_DNA"/>
</dbReference>
<dbReference type="Proteomes" id="UP000198131">
    <property type="component" value="Unassembled WGS sequence"/>
</dbReference>
<evidence type="ECO:0000313" key="1">
    <source>
        <dbReference type="EMBL" id="SNC62267.1"/>
    </source>
</evidence>
<gene>
    <name evidence="1" type="ORF">SAMN06265337_0636</name>
</gene>
<sequence>MSVSYLNPQAPAIPSPVGLDKELQRLQQQMATLPWLQVAYGRAVRAGRTENNKTIYYPAVYDGKAEYRDVLPNDNITAHSFFYPTGPAVNPDAASLDMGTLQLTQGVDLIVHYHLPKVDPSKNYDFGPELQRDVLRVLDQAAVPVLRVYTATEEVYRGFSLESVKAQQALRWPFGCFRVQLEISMLNVLC</sequence>
<dbReference type="AlphaFoldDB" id="A0A212T884"/>
<evidence type="ECO:0000313" key="2">
    <source>
        <dbReference type="Proteomes" id="UP000198131"/>
    </source>
</evidence>
<reference evidence="2" key="1">
    <citation type="submission" date="2017-06" db="EMBL/GenBank/DDBJ databases">
        <authorList>
            <person name="Varghese N."/>
            <person name="Submissions S."/>
        </authorList>
    </citation>
    <scope>NUCLEOTIDE SEQUENCE [LARGE SCALE GENOMIC DNA]</scope>
    <source>
        <strain evidence="2">DSM 11116</strain>
    </source>
</reference>
<name>A0A212T884_9BACT</name>
<proteinExistence type="predicted"/>
<protein>
    <submittedName>
        <fullName evidence="1">Uncharacterized protein</fullName>
    </submittedName>
</protein>
<dbReference type="OrthoDB" id="878457at2"/>
<dbReference type="RefSeq" id="WP_088841956.1">
    <property type="nucleotide sequence ID" value="NZ_FYEW01000001.1"/>
</dbReference>
<accession>A0A212T884</accession>
<keyword evidence="2" id="KW-1185">Reference proteome</keyword>
<organism evidence="1 2">
    <name type="scientific">Hymenobacter gelipurpurascens</name>
    <dbReference type="NCBI Taxonomy" id="89968"/>
    <lineage>
        <taxon>Bacteria</taxon>
        <taxon>Pseudomonadati</taxon>
        <taxon>Bacteroidota</taxon>
        <taxon>Cytophagia</taxon>
        <taxon>Cytophagales</taxon>
        <taxon>Hymenobacteraceae</taxon>
        <taxon>Hymenobacter</taxon>
    </lineage>
</organism>